<dbReference type="PANTHER" id="PTHR11610:SF173">
    <property type="entry name" value="LIPASE DOMAIN-CONTAINING PROTEIN-RELATED"/>
    <property type="match status" value="1"/>
</dbReference>
<proteinExistence type="inferred from homology"/>
<name>A0A1D2MJV0_ORCCI</name>
<evidence type="ECO:0000256" key="4">
    <source>
        <dbReference type="ARBA" id="ARBA00023157"/>
    </source>
</evidence>
<evidence type="ECO:0000313" key="8">
    <source>
        <dbReference type="Proteomes" id="UP000094527"/>
    </source>
</evidence>
<dbReference type="GO" id="GO:0016042">
    <property type="term" value="P:lipid catabolic process"/>
    <property type="evidence" value="ECO:0007669"/>
    <property type="project" value="TreeGrafter"/>
</dbReference>
<dbReference type="SUPFAM" id="SSF49723">
    <property type="entry name" value="Lipase/lipooxygenase domain (PLAT/LH2 domain)"/>
    <property type="match status" value="1"/>
</dbReference>
<organism evidence="7 8">
    <name type="scientific">Orchesella cincta</name>
    <name type="common">Springtail</name>
    <name type="synonym">Podura cincta</name>
    <dbReference type="NCBI Taxonomy" id="48709"/>
    <lineage>
        <taxon>Eukaryota</taxon>
        <taxon>Metazoa</taxon>
        <taxon>Ecdysozoa</taxon>
        <taxon>Arthropoda</taxon>
        <taxon>Hexapoda</taxon>
        <taxon>Collembola</taxon>
        <taxon>Entomobryomorpha</taxon>
        <taxon>Entomobryoidea</taxon>
        <taxon>Orchesellidae</taxon>
        <taxon>Orchesellinae</taxon>
        <taxon>Orchesella</taxon>
    </lineage>
</organism>
<comment type="subcellular location">
    <subcellularLocation>
        <location evidence="1">Secreted</location>
    </subcellularLocation>
</comment>
<protein>
    <submittedName>
        <fullName evidence="7">Pancreatic triacylglycerol lipase</fullName>
    </submittedName>
</protein>
<dbReference type="Proteomes" id="UP000094527">
    <property type="component" value="Unassembled WGS sequence"/>
</dbReference>
<dbReference type="InterPro" id="IPR002331">
    <property type="entry name" value="Lipase_panc"/>
</dbReference>
<dbReference type="InterPro" id="IPR029058">
    <property type="entry name" value="AB_hydrolase_fold"/>
</dbReference>
<gene>
    <name evidence="7" type="ORF">Ocin01_13393</name>
</gene>
<reference evidence="7 8" key="1">
    <citation type="journal article" date="2016" name="Genome Biol. Evol.">
        <title>Gene Family Evolution Reflects Adaptation to Soil Environmental Stressors in the Genome of the Collembolan Orchesella cincta.</title>
        <authorList>
            <person name="Faddeeva-Vakhrusheva A."/>
            <person name="Derks M.F."/>
            <person name="Anvar S.Y."/>
            <person name="Agamennone V."/>
            <person name="Suring W."/>
            <person name="Smit S."/>
            <person name="van Straalen N.M."/>
            <person name="Roelofs D."/>
        </authorList>
    </citation>
    <scope>NUCLEOTIDE SEQUENCE [LARGE SCALE GENOMIC DNA]</scope>
    <source>
        <tissue evidence="7">Mixed pool</tissue>
    </source>
</reference>
<sequence length="565" mass="63694">MNKLVSPATESLLLTGNITRIVTPLPPTTESPLKPLVDTELQLTRKCFDELGCVENSEEWFHILHRPISLLPFDREVVNTRFILYTKNTTDEPKMVTANKTALLEANFNPKLPTKFIVHGFIDTGFSSWVIKMAQSLVKERDYNVLAVDWGAGSLPLYTQATANARLVGLEVGYLINYLKKHLDVDPADVHVIGHSLGAHIAGYAGERVEGLGRITGLDPAEPYFQNMPEFVRLDPGDAKLVDTIHTDSRSILLLGYGMSQPCGHLDFYPNDGFQQPGCEITDVPLNLIQAKGLNPLEVAQREVIACNHNRAIYYFLESITNKCQYIGHACDNYRSYLKGECYACGHDGSMCAIMGLDADKYHNVVNRTLVKFYVSTSKNPPYCCKSKRQKSGDYKISTKSFVINDIKTHNSLLLAVYHYRVKLQLAFPLIAAEWVTGKLKITIEGDQNTLSQVDLTPEDNMRLDHGKNFTFLVQSHMKLGEIKKVSLDWTYSYNYYDLMSACWAYLCNSKLFMKRIEIVDMDELVNHVKTNPRSESIFHRFCGEEGTTYTGINSGSSSEFDRIC</sequence>
<evidence type="ECO:0000256" key="3">
    <source>
        <dbReference type="ARBA" id="ARBA00022525"/>
    </source>
</evidence>
<keyword evidence="8" id="KW-1185">Reference proteome</keyword>
<evidence type="ECO:0000313" key="7">
    <source>
        <dbReference type="EMBL" id="ODM93289.1"/>
    </source>
</evidence>
<dbReference type="Pfam" id="PF00151">
    <property type="entry name" value="Lipase"/>
    <property type="match status" value="1"/>
</dbReference>
<dbReference type="GO" id="GO:0004806">
    <property type="term" value="F:triacylglycerol lipase activity"/>
    <property type="evidence" value="ECO:0007669"/>
    <property type="project" value="InterPro"/>
</dbReference>
<dbReference type="OrthoDB" id="199913at2759"/>
<dbReference type="EMBL" id="LJIJ01001029">
    <property type="protein sequence ID" value="ODM93289.1"/>
    <property type="molecule type" value="Genomic_DNA"/>
</dbReference>
<evidence type="ECO:0000259" key="6">
    <source>
        <dbReference type="Pfam" id="PF00151"/>
    </source>
</evidence>
<evidence type="ECO:0000256" key="5">
    <source>
        <dbReference type="RuleBase" id="RU004262"/>
    </source>
</evidence>
<dbReference type="GO" id="GO:0017171">
    <property type="term" value="F:serine hydrolase activity"/>
    <property type="evidence" value="ECO:0007669"/>
    <property type="project" value="TreeGrafter"/>
</dbReference>
<keyword evidence="3" id="KW-0964">Secreted</keyword>
<accession>A0A1D2MJV0</accession>
<dbReference type="STRING" id="48709.A0A1D2MJV0"/>
<dbReference type="ESTHER" id="orcci-a0a1d2mjv0">
    <property type="family name" value="Pancreatic_lipase"/>
</dbReference>
<dbReference type="InterPro" id="IPR036392">
    <property type="entry name" value="PLAT/LH2_dom_sf"/>
</dbReference>
<dbReference type="InterPro" id="IPR033906">
    <property type="entry name" value="Lipase_N"/>
</dbReference>
<dbReference type="AlphaFoldDB" id="A0A1D2MJV0"/>
<dbReference type="Gene3D" id="2.60.60.20">
    <property type="entry name" value="PLAT/LH2 domain"/>
    <property type="match status" value="1"/>
</dbReference>
<evidence type="ECO:0000256" key="2">
    <source>
        <dbReference type="ARBA" id="ARBA00010701"/>
    </source>
</evidence>
<dbReference type="InterPro" id="IPR000734">
    <property type="entry name" value="TAG_lipase"/>
</dbReference>
<feature type="domain" description="Lipase" evidence="6">
    <location>
        <begin position="47"/>
        <end position="383"/>
    </location>
</feature>
<dbReference type="Gene3D" id="3.40.50.1820">
    <property type="entry name" value="alpha/beta hydrolase"/>
    <property type="match status" value="1"/>
</dbReference>
<comment type="similarity">
    <text evidence="2 5">Belongs to the AB hydrolase superfamily. Lipase family.</text>
</comment>
<dbReference type="PANTHER" id="PTHR11610">
    <property type="entry name" value="LIPASE"/>
    <property type="match status" value="1"/>
</dbReference>
<dbReference type="SUPFAM" id="SSF53474">
    <property type="entry name" value="alpha/beta-Hydrolases"/>
    <property type="match status" value="1"/>
</dbReference>
<comment type="caution">
    <text evidence="7">The sequence shown here is derived from an EMBL/GenBank/DDBJ whole genome shotgun (WGS) entry which is preliminary data.</text>
</comment>
<dbReference type="GO" id="GO:0005615">
    <property type="term" value="C:extracellular space"/>
    <property type="evidence" value="ECO:0007669"/>
    <property type="project" value="TreeGrafter"/>
</dbReference>
<keyword evidence="4" id="KW-1015">Disulfide bond</keyword>
<dbReference type="CDD" id="cd00707">
    <property type="entry name" value="Pancreat_lipase_like"/>
    <property type="match status" value="1"/>
</dbReference>
<evidence type="ECO:0000256" key="1">
    <source>
        <dbReference type="ARBA" id="ARBA00004613"/>
    </source>
</evidence>
<dbReference type="PRINTS" id="PR00823">
    <property type="entry name" value="PANCLIPASE"/>
</dbReference>
<dbReference type="PRINTS" id="PR00821">
    <property type="entry name" value="TAGLIPASE"/>
</dbReference>
<dbReference type="OMA" id="EPWVQGH"/>
<dbReference type="FunFam" id="3.40.50.1820:FF:000033">
    <property type="entry name" value="Pancreatic triacylglycerol lipase"/>
    <property type="match status" value="1"/>
</dbReference>
<dbReference type="InterPro" id="IPR013818">
    <property type="entry name" value="Lipase"/>
</dbReference>